<name>A0A939J892_9BACT</name>
<protein>
    <submittedName>
        <fullName evidence="4">Glycosyltransferase family 4 protein</fullName>
    </submittedName>
</protein>
<evidence type="ECO:0000259" key="3">
    <source>
        <dbReference type="Pfam" id="PF00534"/>
    </source>
</evidence>
<dbReference type="InterPro" id="IPR001296">
    <property type="entry name" value="Glyco_trans_1"/>
</dbReference>
<sequence length="415" mass="46112">MSVIFSHPTGNANVRAAAKGLADAALLAEFHTTIAVFPGALLDRLGALRPLLELRRRRFDSSLRPHTTPWPWFEAGRLLASRAGFNQLTKHEQGIFSIDAVYRNLDKRVGDSIKYATQRGAQAVYAYEDGAVSSFRQAHKLGLQCFYDLPTGYWRAARRLLAGEKERWPAWASTMTGLNDSEEKLSIKDEELRLASRIFVASTFVANTLKEYPGALPPVDIIPYGFPTVGARREYPTRKEGQKIKLLFVGKLSQQKGIADLFAAVNALSKWVELTLVGHKGSDNCPALDAELAKHQWYPTLPHESVLQLMRAHDVLLFPSLFDGFGLVMTEAMSQGTPVITTDRSAGPDLIMNNQNGWLIEAASPSAIQNAIEHILTHPTLIAEAGSEAWDKARNRPWELYSEELSSAVRRHLNQ</sequence>
<dbReference type="EMBL" id="JAFLQZ010000003">
    <property type="protein sequence ID" value="MBO0357504.1"/>
    <property type="molecule type" value="Genomic_DNA"/>
</dbReference>
<organism evidence="4 5">
    <name type="scientific">Hymenobacter telluris</name>
    <dbReference type="NCBI Taxonomy" id="2816474"/>
    <lineage>
        <taxon>Bacteria</taxon>
        <taxon>Pseudomonadati</taxon>
        <taxon>Bacteroidota</taxon>
        <taxon>Cytophagia</taxon>
        <taxon>Cytophagales</taxon>
        <taxon>Hymenobacteraceae</taxon>
        <taxon>Hymenobacter</taxon>
    </lineage>
</organism>
<evidence type="ECO:0000256" key="2">
    <source>
        <dbReference type="ARBA" id="ARBA00022679"/>
    </source>
</evidence>
<dbReference type="Pfam" id="PF00534">
    <property type="entry name" value="Glycos_transf_1"/>
    <property type="match status" value="1"/>
</dbReference>
<evidence type="ECO:0000313" key="5">
    <source>
        <dbReference type="Proteomes" id="UP000664144"/>
    </source>
</evidence>
<dbReference type="CDD" id="cd03801">
    <property type="entry name" value="GT4_PimA-like"/>
    <property type="match status" value="1"/>
</dbReference>
<comment type="caution">
    <text evidence="4">The sequence shown here is derived from an EMBL/GenBank/DDBJ whole genome shotgun (WGS) entry which is preliminary data.</text>
</comment>
<feature type="domain" description="Glycosyl transferase family 1" evidence="3">
    <location>
        <begin position="238"/>
        <end position="381"/>
    </location>
</feature>
<proteinExistence type="predicted"/>
<reference evidence="4" key="1">
    <citation type="submission" date="2021-03" db="EMBL/GenBank/DDBJ databases">
        <authorList>
            <person name="Kim M.K."/>
        </authorList>
    </citation>
    <scope>NUCLEOTIDE SEQUENCE</scope>
    <source>
        <strain evidence="4">BT186</strain>
    </source>
</reference>
<dbReference type="Proteomes" id="UP000664144">
    <property type="component" value="Unassembled WGS sequence"/>
</dbReference>
<keyword evidence="5" id="KW-1185">Reference proteome</keyword>
<dbReference type="RefSeq" id="WP_206982603.1">
    <property type="nucleotide sequence ID" value="NZ_JAFLQZ010000003.1"/>
</dbReference>
<dbReference type="SUPFAM" id="SSF53756">
    <property type="entry name" value="UDP-Glycosyltransferase/glycogen phosphorylase"/>
    <property type="match status" value="1"/>
</dbReference>
<dbReference type="PANTHER" id="PTHR12526">
    <property type="entry name" value="GLYCOSYLTRANSFERASE"/>
    <property type="match status" value="1"/>
</dbReference>
<dbReference type="Gene3D" id="3.40.50.2000">
    <property type="entry name" value="Glycogen Phosphorylase B"/>
    <property type="match status" value="1"/>
</dbReference>
<dbReference type="PANTHER" id="PTHR12526:SF510">
    <property type="entry name" value="D-INOSITOL 3-PHOSPHATE GLYCOSYLTRANSFERASE"/>
    <property type="match status" value="1"/>
</dbReference>
<keyword evidence="1" id="KW-0328">Glycosyltransferase</keyword>
<gene>
    <name evidence="4" type="ORF">J0X19_06070</name>
</gene>
<evidence type="ECO:0000256" key="1">
    <source>
        <dbReference type="ARBA" id="ARBA00022676"/>
    </source>
</evidence>
<dbReference type="AlphaFoldDB" id="A0A939J892"/>
<accession>A0A939J892</accession>
<evidence type="ECO:0000313" key="4">
    <source>
        <dbReference type="EMBL" id="MBO0357504.1"/>
    </source>
</evidence>
<dbReference type="GO" id="GO:0016757">
    <property type="term" value="F:glycosyltransferase activity"/>
    <property type="evidence" value="ECO:0007669"/>
    <property type="project" value="UniProtKB-KW"/>
</dbReference>
<keyword evidence="2" id="KW-0808">Transferase</keyword>